<evidence type="ECO:0000259" key="10">
    <source>
        <dbReference type="PROSITE" id="PS50893"/>
    </source>
</evidence>
<dbReference type="InterPro" id="IPR056264">
    <property type="entry name" value="R2_ABCA1-4-like"/>
</dbReference>
<evidence type="ECO:0000256" key="2">
    <source>
        <dbReference type="ARBA" id="ARBA00022448"/>
    </source>
</evidence>
<reference evidence="11" key="1">
    <citation type="submission" date="2021-05" db="EMBL/GenBank/DDBJ databases">
        <authorList>
            <person name="Alioto T."/>
            <person name="Alioto T."/>
            <person name="Gomez Garrido J."/>
        </authorList>
    </citation>
    <scope>NUCLEOTIDE SEQUENCE</scope>
</reference>
<feature type="transmembrane region" description="Helical" evidence="9">
    <location>
        <begin position="334"/>
        <end position="355"/>
    </location>
</feature>
<feature type="domain" description="ABC transporter" evidence="10">
    <location>
        <begin position="1349"/>
        <end position="1579"/>
    </location>
</feature>
<dbReference type="GO" id="GO:0005524">
    <property type="term" value="F:ATP binding"/>
    <property type="evidence" value="ECO:0007669"/>
    <property type="project" value="UniProtKB-KW"/>
</dbReference>
<accession>A0A8D8F6U8</accession>
<evidence type="ECO:0000256" key="6">
    <source>
        <dbReference type="ARBA" id="ARBA00022840"/>
    </source>
</evidence>
<evidence type="ECO:0000313" key="11">
    <source>
        <dbReference type="EMBL" id="CAG6459074.1"/>
    </source>
</evidence>
<dbReference type="GO" id="GO:0140359">
    <property type="term" value="F:ABC-type transporter activity"/>
    <property type="evidence" value="ECO:0007669"/>
    <property type="project" value="InterPro"/>
</dbReference>
<keyword evidence="7 9" id="KW-1133">Transmembrane helix</keyword>
<name>A0A8D8F6U8_CULPI</name>
<dbReference type="Pfam" id="PF12698">
    <property type="entry name" value="ABC2_membrane_3"/>
    <property type="match status" value="2"/>
</dbReference>
<dbReference type="SMART" id="SM00382">
    <property type="entry name" value="AAA"/>
    <property type="match status" value="2"/>
</dbReference>
<dbReference type="Pfam" id="PF00005">
    <property type="entry name" value="ABC_tran"/>
    <property type="match status" value="2"/>
</dbReference>
<dbReference type="PANTHER" id="PTHR19229:SF250">
    <property type="entry name" value="ABC TRANSPORTER DOMAIN-CONTAINING PROTEIN-RELATED"/>
    <property type="match status" value="1"/>
</dbReference>
<feature type="transmembrane region" description="Helical" evidence="9">
    <location>
        <begin position="1170"/>
        <end position="1192"/>
    </location>
</feature>
<dbReference type="FunFam" id="3.40.50.300:FF:000298">
    <property type="entry name" value="ATP-binding cassette sub-family A member 12"/>
    <property type="match status" value="1"/>
</dbReference>
<evidence type="ECO:0000256" key="7">
    <source>
        <dbReference type="ARBA" id="ARBA00022989"/>
    </source>
</evidence>
<dbReference type="EMBL" id="HBUE01036847">
    <property type="protein sequence ID" value="CAG6459074.1"/>
    <property type="molecule type" value="Transcribed_RNA"/>
</dbReference>
<dbReference type="PROSITE" id="PS00211">
    <property type="entry name" value="ABC_TRANSPORTER_1"/>
    <property type="match status" value="1"/>
</dbReference>
<dbReference type="GO" id="GO:0016020">
    <property type="term" value="C:membrane"/>
    <property type="evidence" value="ECO:0007669"/>
    <property type="project" value="UniProtKB-SubCell"/>
</dbReference>
<feature type="domain" description="ABC transporter" evidence="10">
    <location>
        <begin position="521"/>
        <end position="751"/>
    </location>
</feature>
<dbReference type="InterPro" id="IPR013525">
    <property type="entry name" value="ABC2_TM"/>
</dbReference>
<evidence type="ECO:0000256" key="3">
    <source>
        <dbReference type="ARBA" id="ARBA00022692"/>
    </source>
</evidence>
<comment type="subcellular location">
    <subcellularLocation>
        <location evidence="1">Membrane</location>
        <topology evidence="1">Multi-pass membrane protein</topology>
    </subcellularLocation>
</comment>
<protein>
    <submittedName>
        <fullName evidence="11">ATP-binding cassette sub-family A member 3</fullName>
    </submittedName>
</protein>
<feature type="transmembrane region" description="Helical" evidence="9">
    <location>
        <begin position="362"/>
        <end position="382"/>
    </location>
</feature>
<evidence type="ECO:0000256" key="1">
    <source>
        <dbReference type="ARBA" id="ARBA00004141"/>
    </source>
</evidence>
<feature type="transmembrane region" description="Helical" evidence="9">
    <location>
        <begin position="887"/>
        <end position="909"/>
    </location>
</feature>
<evidence type="ECO:0000256" key="9">
    <source>
        <dbReference type="SAM" id="Phobius"/>
    </source>
</evidence>
<dbReference type="CDD" id="cd03263">
    <property type="entry name" value="ABC_subfamily_A"/>
    <property type="match status" value="2"/>
</dbReference>
<dbReference type="Gene3D" id="3.40.50.300">
    <property type="entry name" value="P-loop containing nucleotide triphosphate hydrolases"/>
    <property type="match status" value="2"/>
</dbReference>
<feature type="transmembrane region" description="Helical" evidence="9">
    <location>
        <begin position="1111"/>
        <end position="1128"/>
    </location>
</feature>
<dbReference type="InterPro" id="IPR003439">
    <property type="entry name" value="ABC_transporter-like_ATP-bd"/>
</dbReference>
<proteinExistence type="predicted"/>
<dbReference type="GO" id="GO:0016887">
    <property type="term" value="F:ATP hydrolysis activity"/>
    <property type="evidence" value="ECO:0007669"/>
    <property type="project" value="InterPro"/>
</dbReference>
<feature type="transmembrane region" description="Helical" evidence="9">
    <location>
        <begin position="1057"/>
        <end position="1079"/>
    </location>
</feature>
<feature type="transmembrane region" description="Helical" evidence="9">
    <location>
        <begin position="1140"/>
        <end position="1164"/>
    </location>
</feature>
<keyword evidence="6 11" id="KW-0067">ATP-binding</keyword>
<dbReference type="InterPro" id="IPR027417">
    <property type="entry name" value="P-loop_NTPase"/>
</dbReference>
<keyword evidence="8 9" id="KW-0472">Membrane</keyword>
<feature type="transmembrane region" description="Helical" evidence="9">
    <location>
        <begin position="440"/>
        <end position="461"/>
    </location>
</feature>
<feature type="transmembrane region" description="Helical" evidence="9">
    <location>
        <begin position="1273"/>
        <end position="1290"/>
    </location>
</feature>
<keyword evidence="4" id="KW-0677">Repeat</keyword>
<evidence type="ECO:0000256" key="5">
    <source>
        <dbReference type="ARBA" id="ARBA00022741"/>
    </source>
</evidence>
<dbReference type="GO" id="GO:0005319">
    <property type="term" value="F:lipid transporter activity"/>
    <property type="evidence" value="ECO:0007669"/>
    <property type="project" value="TreeGrafter"/>
</dbReference>
<keyword evidence="3 9" id="KW-0812">Transmembrane</keyword>
<dbReference type="PROSITE" id="PS50893">
    <property type="entry name" value="ABC_TRANSPORTER_2"/>
    <property type="match status" value="2"/>
</dbReference>
<dbReference type="PANTHER" id="PTHR19229">
    <property type="entry name" value="ATP-BINDING CASSETTE TRANSPORTER SUBFAMILY A ABCA"/>
    <property type="match status" value="1"/>
</dbReference>
<keyword evidence="5" id="KW-0547">Nucleotide-binding</keyword>
<evidence type="ECO:0000256" key="8">
    <source>
        <dbReference type="ARBA" id="ARBA00023136"/>
    </source>
</evidence>
<dbReference type="InterPro" id="IPR017871">
    <property type="entry name" value="ABC_transporter-like_CS"/>
</dbReference>
<organism evidence="11">
    <name type="scientific">Culex pipiens</name>
    <name type="common">House mosquito</name>
    <dbReference type="NCBI Taxonomy" id="7175"/>
    <lineage>
        <taxon>Eukaryota</taxon>
        <taxon>Metazoa</taxon>
        <taxon>Ecdysozoa</taxon>
        <taxon>Arthropoda</taxon>
        <taxon>Hexapoda</taxon>
        <taxon>Insecta</taxon>
        <taxon>Pterygota</taxon>
        <taxon>Neoptera</taxon>
        <taxon>Endopterygota</taxon>
        <taxon>Diptera</taxon>
        <taxon>Nematocera</taxon>
        <taxon>Culicoidea</taxon>
        <taxon>Culicidae</taxon>
        <taxon>Culicinae</taxon>
        <taxon>Culicini</taxon>
        <taxon>Culex</taxon>
        <taxon>Culex</taxon>
    </lineage>
</organism>
<keyword evidence="2" id="KW-0813">Transport</keyword>
<evidence type="ECO:0000256" key="4">
    <source>
        <dbReference type="ARBA" id="ARBA00022737"/>
    </source>
</evidence>
<feature type="transmembrane region" description="Helical" evidence="9">
    <location>
        <begin position="294"/>
        <end position="322"/>
    </location>
</feature>
<feature type="transmembrane region" description="Helical" evidence="9">
    <location>
        <begin position="251"/>
        <end position="273"/>
    </location>
</feature>
<dbReference type="FunFam" id="3.40.50.300:FF:000327">
    <property type="entry name" value="ATP-binding cassette sub-family A member 3"/>
    <property type="match status" value="1"/>
</dbReference>
<dbReference type="Pfam" id="PF23321">
    <property type="entry name" value="R1_ABCA1"/>
    <property type="match status" value="1"/>
</dbReference>
<sequence>MTTSNWDKFRLLLWKNWVIQKRHYVQTLFEITIPVLACSLLILVRGLVNPSTYTKPTNFESLNVSSIANIRTLVTNHPITLTLAYAPKNALLEQVVKRAARTLGTDVRTSAFNDSTAMYNVLVTNNYLAGIEFGDHLVNATELPDNLTFALRCPSEMRSTRLPGAEFWANWRTFLVFPPFQTYGARAVNYTDGGYPANYYAEGFASVQNALSRALLSRKSNASQQLPTVALQRFPYPPFYNDPLLRGLENLFPAIIMIAFFYSCINTVKFITLEKERQLKESMKIMGLPNWLHWSAWFVKTLLLLSISISLITALLCVSLTTNTDIAIFEFSNWLLIWLFLFIFSITTITFCFMLSTFFSKANIASGVSGIIWFYSLTPYNITFGNYDRMSLGAKLASSLWCNTAMGYGFMLLMKHEGTSIGLQWSNLFSPVTVDDTLTVAHMMMMLLVDALIYLLVALYVEQVAPGEFGIPKKWNFMFTKQFWMSGTSYAGRTNPSEREYLRKNSSCNAEEEPTDKHAGIKLLGLSKIYKGSKMAVNDLTLNLYEDQISILLGHNGAGKTTTMSMLTGMFPPTSGTAIVNGFDIRYDIESLRNTLGLCPQHNVLFDELTVAEHIRFFSKLKGLREEQIIAEIDKYLKLLELEDKRNAQSHTLSGGMKRKLSIAIALCGGSKVVLCDEPTSGMDPAARRVLWNLLQQEKVGRTILLSTHFMDEADILGDRVAIMAGGELKALGSPFFLKKKFGRGYRLICVKKQGSDPGQLTELLRKHIAEIEVETNIGTELSYVLKNEYLHKFQAMLADLEEHTDQCGISSYGITLSTMEEVFMRLGSDDNSESSAIEGNGHISNGNAHTTVDCPEESYSLATGNPLLFNQIKAMFSKKYLSFIRAWKISTLQTTLSMFYIIMIIVIVRSFPNNVILPPLEISFDSYGKTVTVLETTDANATISKSYADLFADFAKSNQLVTIDTSFPEYILSKSTENIKAVDNTYMVGATLDEAEQNFTAWFNNKAYHTAPLSLNLIYNAILRTFCANCSLDVVNKPLPYSSRVRFLRLQAGSNMGFQLAFNTGFAMAFVGAMYIMFNIKERASGAKLLQFVSGVNAFTFWTVSFLWDYLVFIAAMALYILTLAAFQEEGWSTPTELSRVVIVMMCFGSAVIPFTYLCSYFFEVPSTGFIKMLIFNIFTGTVIFTGIFLLKYSEFNLKDVAETLEWFYMVFPHFALSHSLNNINLALTIQQICDAQCEAMPFCTEKLLCTFDKRCCDTDLFSFQPNGISRNLVYMLAVGVISFVVLLIKELRLIKCNVQCKKPWRNTPIAAESSSKETIVINEDTNVTEEHQRIALLSEEELPSHTLVLKEVSKYYGSFLAVNNLSLAVEDYECFGLLGVNGAGKTSTFKMLTGGEKLSTGDGWVRGISMRTRMNEVNRMIGYCPQFDALLEDLTGRESLEIFGLLRGVPSPLIKPISQKLATDLNFTKHLDKQIVAYSGGNKRKLSTALALIGNPVIVYLDEPTTGMDPGAKRHFWNVICRIRAAGKSIVLTSHSMEECEALCTRLAIMVNGEFKCLGSTQHLKNKYTEGFFLTIKLKKCDSASERSKTNLVMEFVEESFDGARLREHYQDYLTYHITKTSLKWSAMFGLMEQAKARFEIEDYALGQTSLEQVFLALTAYQRISD</sequence>
<dbReference type="SUPFAM" id="SSF52540">
    <property type="entry name" value="P-loop containing nucleoside triphosphate hydrolases"/>
    <property type="match status" value="2"/>
</dbReference>
<dbReference type="InterPro" id="IPR003593">
    <property type="entry name" value="AAA+_ATPase"/>
</dbReference>
<dbReference type="InterPro" id="IPR026082">
    <property type="entry name" value="ABCA"/>
</dbReference>